<dbReference type="Pfam" id="PF02472">
    <property type="entry name" value="ExbD"/>
    <property type="match status" value="1"/>
</dbReference>
<dbReference type="Proteomes" id="UP000321362">
    <property type="component" value="Chromosome"/>
</dbReference>
<dbReference type="GO" id="GO:0015031">
    <property type="term" value="P:protein transport"/>
    <property type="evidence" value="ECO:0007669"/>
    <property type="project" value="UniProtKB-KW"/>
</dbReference>
<proteinExistence type="inferred from homology"/>
<keyword evidence="10" id="KW-1185">Reference proteome</keyword>
<reference evidence="9 10" key="1">
    <citation type="journal article" date="2013" name="J. Microbiol.">
        <title>Mucilaginibacter ginsenosidivorax sp. nov., with ginsenoside converting activity isolated from sediment.</title>
        <authorList>
            <person name="Kim J.K."/>
            <person name="Choi T.E."/>
            <person name="Liu Q.M."/>
            <person name="Park H.Y."/>
            <person name="Yi T.H."/>
            <person name="Yoon M.H."/>
            <person name="Kim S.C."/>
            <person name="Im W.T."/>
        </authorList>
    </citation>
    <scope>NUCLEOTIDE SEQUENCE [LARGE SCALE GENOMIC DNA]</scope>
    <source>
        <strain evidence="9 10">KHI28</strain>
    </source>
</reference>
<name>A0A5B8VVK0_9SPHI</name>
<keyword evidence="6 8" id="KW-0472">Membrane</keyword>
<comment type="similarity">
    <text evidence="2 7">Belongs to the ExbD/TolR family.</text>
</comment>
<feature type="transmembrane region" description="Helical" evidence="8">
    <location>
        <begin position="15"/>
        <end position="33"/>
    </location>
</feature>
<evidence type="ECO:0000256" key="3">
    <source>
        <dbReference type="ARBA" id="ARBA00022475"/>
    </source>
</evidence>
<dbReference type="EMBL" id="CP042437">
    <property type="protein sequence ID" value="QEC75607.1"/>
    <property type="molecule type" value="Genomic_DNA"/>
</dbReference>
<keyword evidence="5 8" id="KW-1133">Transmembrane helix</keyword>
<keyword evidence="4 7" id="KW-0812">Transmembrane</keyword>
<dbReference type="KEGG" id="mgk:FSB76_06470"/>
<evidence type="ECO:0008006" key="11">
    <source>
        <dbReference type="Google" id="ProtNLM"/>
    </source>
</evidence>
<accession>A0A5B8VVK0</accession>
<sequence length="204" mass="23513">MYQSKSRRELFDVDMFSMFSLLLIVLMFLLFYGRPLPRSPIDINLPVGHSMTGDIPESDFGTILVGENKVMFGLESTDVRVDALKQMAKIYDVPFSSDDITKFGKTDFIGTPLNSLKKYITNYYNFTDYRAQSGLLPDLACDDELFNWIRCSRKATIKQHDTQMRIAIAADGETPYPVIKKIISVLHKQHVNRFTIVYSFIWQK</sequence>
<evidence type="ECO:0000313" key="10">
    <source>
        <dbReference type="Proteomes" id="UP000321362"/>
    </source>
</evidence>
<evidence type="ECO:0000256" key="4">
    <source>
        <dbReference type="ARBA" id="ARBA00022692"/>
    </source>
</evidence>
<organism evidence="9 10">
    <name type="scientific">Mucilaginibacter ginsenosidivorax</name>
    <dbReference type="NCBI Taxonomy" id="862126"/>
    <lineage>
        <taxon>Bacteria</taxon>
        <taxon>Pseudomonadati</taxon>
        <taxon>Bacteroidota</taxon>
        <taxon>Sphingobacteriia</taxon>
        <taxon>Sphingobacteriales</taxon>
        <taxon>Sphingobacteriaceae</taxon>
        <taxon>Mucilaginibacter</taxon>
    </lineage>
</organism>
<evidence type="ECO:0000256" key="1">
    <source>
        <dbReference type="ARBA" id="ARBA00004162"/>
    </source>
</evidence>
<evidence type="ECO:0000256" key="8">
    <source>
        <dbReference type="SAM" id="Phobius"/>
    </source>
</evidence>
<dbReference type="GO" id="GO:0022857">
    <property type="term" value="F:transmembrane transporter activity"/>
    <property type="evidence" value="ECO:0007669"/>
    <property type="project" value="InterPro"/>
</dbReference>
<evidence type="ECO:0000313" key="9">
    <source>
        <dbReference type="EMBL" id="QEC75607.1"/>
    </source>
</evidence>
<dbReference type="InterPro" id="IPR003400">
    <property type="entry name" value="ExbD"/>
</dbReference>
<dbReference type="OrthoDB" id="9793581at2"/>
<comment type="subcellular location">
    <subcellularLocation>
        <location evidence="1">Cell membrane</location>
        <topology evidence="1">Single-pass membrane protein</topology>
    </subcellularLocation>
    <subcellularLocation>
        <location evidence="7">Cell membrane</location>
        <topology evidence="7">Single-pass type II membrane protein</topology>
    </subcellularLocation>
</comment>
<gene>
    <name evidence="9" type="ORF">FSB76_06470</name>
</gene>
<evidence type="ECO:0000256" key="2">
    <source>
        <dbReference type="ARBA" id="ARBA00005811"/>
    </source>
</evidence>
<evidence type="ECO:0000256" key="7">
    <source>
        <dbReference type="RuleBase" id="RU003879"/>
    </source>
</evidence>
<evidence type="ECO:0000256" key="5">
    <source>
        <dbReference type="ARBA" id="ARBA00022989"/>
    </source>
</evidence>
<dbReference type="RefSeq" id="WP_147052814.1">
    <property type="nucleotide sequence ID" value="NZ_CP042437.1"/>
</dbReference>
<dbReference type="AlphaFoldDB" id="A0A5B8VVK0"/>
<keyword evidence="3" id="KW-1003">Cell membrane</keyword>
<keyword evidence="7" id="KW-0653">Protein transport</keyword>
<keyword evidence="7" id="KW-0813">Transport</keyword>
<dbReference type="GO" id="GO:0005886">
    <property type="term" value="C:plasma membrane"/>
    <property type="evidence" value="ECO:0007669"/>
    <property type="project" value="UniProtKB-SubCell"/>
</dbReference>
<evidence type="ECO:0000256" key="6">
    <source>
        <dbReference type="ARBA" id="ARBA00023136"/>
    </source>
</evidence>
<protein>
    <recommendedName>
        <fullName evidence="11">Biopolymer transporter ExbD</fullName>
    </recommendedName>
</protein>